<gene>
    <name evidence="9" type="ORF">F4553_002036</name>
</gene>
<feature type="transmembrane region" description="Helical" evidence="7">
    <location>
        <begin position="113"/>
        <end position="134"/>
    </location>
</feature>
<evidence type="ECO:0000256" key="3">
    <source>
        <dbReference type="ARBA" id="ARBA00022475"/>
    </source>
</evidence>
<evidence type="ECO:0000256" key="1">
    <source>
        <dbReference type="ARBA" id="ARBA00004651"/>
    </source>
</evidence>
<evidence type="ECO:0000256" key="5">
    <source>
        <dbReference type="ARBA" id="ARBA00022989"/>
    </source>
</evidence>
<feature type="transmembrane region" description="Helical" evidence="7">
    <location>
        <begin position="79"/>
        <end position="101"/>
    </location>
</feature>
<evidence type="ECO:0000256" key="2">
    <source>
        <dbReference type="ARBA" id="ARBA00008193"/>
    </source>
</evidence>
<feature type="transmembrane region" description="Helical" evidence="7">
    <location>
        <begin position="21"/>
        <end position="40"/>
    </location>
</feature>
<keyword evidence="4 7" id="KW-0812">Transmembrane</keyword>
<dbReference type="Proteomes" id="UP000587527">
    <property type="component" value="Unassembled WGS sequence"/>
</dbReference>
<feature type="domain" description="Glycine transporter" evidence="8">
    <location>
        <begin position="59"/>
        <end position="128"/>
    </location>
</feature>
<keyword evidence="10" id="KW-1185">Reference proteome</keyword>
<dbReference type="GO" id="GO:0005886">
    <property type="term" value="C:plasma membrane"/>
    <property type="evidence" value="ECO:0007669"/>
    <property type="project" value="UniProtKB-SubCell"/>
</dbReference>
<dbReference type="Pfam" id="PF03458">
    <property type="entry name" value="Gly_transporter"/>
    <property type="match status" value="2"/>
</dbReference>
<dbReference type="RefSeq" id="WP_184834750.1">
    <property type="nucleotide sequence ID" value="NZ_JACHMN010000002.1"/>
</dbReference>
<dbReference type="EMBL" id="JACHMN010000002">
    <property type="protein sequence ID" value="MBB5868657.1"/>
    <property type="molecule type" value="Genomic_DNA"/>
</dbReference>
<name>A0A841BHS6_9ACTN</name>
<evidence type="ECO:0000313" key="9">
    <source>
        <dbReference type="EMBL" id="MBB5868657.1"/>
    </source>
</evidence>
<keyword evidence="3" id="KW-1003">Cell membrane</keyword>
<keyword evidence="6 7" id="KW-0472">Membrane</keyword>
<feature type="domain" description="Glycine transporter" evidence="8">
    <location>
        <begin position="3"/>
        <end position="38"/>
    </location>
</feature>
<evidence type="ECO:0000256" key="6">
    <source>
        <dbReference type="ARBA" id="ARBA00023136"/>
    </source>
</evidence>
<sequence>MGGVAGGISRDVLLMQIPAPLLNPMYLVLTILAALLAMRIEYNAGQKFREGLFQFATSLSLPWYAVIGAGKALDAGLPLLTAVVIGVVGATAGRFIIDLTCGVTPKQFIRGEWFVGTAVLASVVYVACFAWLHWGVWSSTLAAFTVAFVFRYTAMLRGWEEPEPWMPPELAVETPRPAIQDQLRKEFGDS</sequence>
<evidence type="ECO:0000313" key="10">
    <source>
        <dbReference type="Proteomes" id="UP000587527"/>
    </source>
</evidence>
<dbReference type="AlphaFoldDB" id="A0A841BHS6"/>
<evidence type="ECO:0000256" key="4">
    <source>
        <dbReference type="ARBA" id="ARBA00022692"/>
    </source>
</evidence>
<comment type="caution">
    <text evidence="9">The sequence shown here is derived from an EMBL/GenBank/DDBJ whole genome shotgun (WGS) entry which is preliminary data.</text>
</comment>
<comment type="similarity">
    <text evidence="2">Belongs to the UPF0126 family.</text>
</comment>
<reference evidence="9 10" key="1">
    <citation type="submission" date="2020-08" db="EMBL/GenBank/DDBJ databases">
        <title>Sequencing the genomes of 1000 actinobacteria strains.</title>
        <authorList>
            <person name="Klenk H.-P."/>
        </authorList>
    </citation>
    <scope>NUCLEOTIDE SEQUENCE [LARGE SCALE GENOMIC DNA]</scope>
    <source>
        <strain evidence="9 10">DSM 45362</strain>
    </source>
</reference>
<dbReference type="InterPro" id="IPR005115">
    <property type="entry name" value="Gly_transporter"/>
</dbReference>
<comment type="subcellular location">
    <subcellularLocation>
        <location evidence="1">Cell membrane</location>
        <topology evidence="1">Multi-pass membrane protein</topology>
    </subcellularLocation>
</comment>
<evidence type="ECO:0000259" key="8">
    <source>
        <dbReference type="Pfam" id="PF03458"/>
    </source>
</evidence>
<accession>A0A841BHS6</accession>
<evidence type="ECO:0000256" key="7">
    <source>
        <dbReference type="SAM" id="Phobius"/>
    </source>
</evidence>
<organism evidence="9 10">
    <name type="scientific">Allocatelliglobosispora scoriae</name>
    <dbReference type="NCBI Taxonomy" id="643052"/>
    <lineage>
        <taxon>Bacteria</taxon>
        <taxon>Bacillati</taxon>
        <taxon>Actinomycetota</taxon>
        <taxon>Actinomycetes</taxon>
        <taxon>Micromonosporales</taxon>
        <taxon>Micromonosporaceae</taxon>
        <taxon>Allocatelliglobosispora</taxon>
    </lineage>
</organism>
<dbReference type="PANTHER" id="PTHR30506">
    <property type="entry name" value="INNER MEMBRANE PROTEIN"/>
    <property type="match status" value="1"/>
</dbReference>
<dbReference type="PANTHER" id="PTHR30506:SF3">
    <property type="entry name" value="UPF0126 INNER MEMBRANE PROTEIN YADS-RELATED"/>
    <property type="match status" value="1"/>
</dbReference>
<protein>
    <submittedName>
        <fullName evidence="9">Putative membrane protein YeiH</fullName>
    </submittedName>
</protein>
<proteinExistence type="inferred from homology"/>
<keyword evidence="5 7" id="KW-1133">Transmembrane helix</keyword>